<keyword evidence="2" id="KW-0238">DNA-binding</keyword>
<dbReference type="InterPro" id="IPR036388">
    <property type="entry name" value="WH-like_DNA-bd_sf"/>
</dbReference>
<comment type="caution">
    <text evidence="5">The sequence shown here is derived from an EMBL/GenBank/DDBJ whole genome shotgun (WGS) entry which is preliminary data.</text>
</comment>
<dbReference type="Gene3D" id="1.10.10.10">
    <property type="entry name" value="Winged helix-like DNA-binding domain superfamily/Winged helix DNA-binding domain"/>
    <property type="match status" value="1"/>
</dbReference>
<dbReference type="SUPFAM" id="SSF46785">
    <property type="entry name" value="Winged helix' DNA-binding domain"/>
    <property type="match status" value="1"/>
</dbReference>
<reference evidence="5" key="1">
    <citation type="submission" date="2024-03" db="EMBL/GenBank/DDBJ databases">
        <title>Human intestinal bacterial collection.</title>
        <authorList>
            <person name="Pauvert C."/>
            <person name="Hitch T.C.A."/>
            <person name="Clavel T."/>
        </authorList>
    </citation>
    <scope>NUCLEOTIDE SEQUENCE [LARGE SCALE GENOMIC DNA]</scope>
    <source>
        <strain evidence="5">CLA-AA-H89B</strain>
    </source>
</reference>
<dbReference type="PANTHER" id="PTHR38445:SF12">
    <property type="entry name" value="GNTR-FAMILY TRANSCRIPTIONAL REGULATOR"/>
    <property type="match status" value="1"/>
</dbReference>
<organism evidence="5 6">
    <name type="scientific">Lachnospira intestinalis</name>
    <dbReference type="NCBI Taxonomy" id="3133158"/>
    <lineage>
        <taxon>Bacteria</taxon>
        <taxon>Bacillati</taxon>
        <taxon>Bacillota</taxon>
        <taxon>Clostridia</taxon>
        <taxon>Lachnospirales</taxon>
        <taxon>Lachnospiraceae</taxon>
        <taxon>Lachnospira</taxon>
    </lineage>
</organism>
<evidence type="ECO:0000313" key="6">
    <source>
        <dbReference type="Proteomes" id="UP001546774"/>
    </source>
</evidence>
<keyword evidence="3" id="KW-0804">Transcription</keyword>
<dbReference type="EMBL" id="JBBMFS010000005">
    <property type="protein sequence ID" value="MEQ2554770.1"/>
    <property type="molecule type" value="Genomic_DNA"/>
</dbReference>
<proteinExistence type="predicted"/>
<gene>
    <name evidence="5" type="ORF">WMO37_07010</name>
</gene>
<sequence>MVIELDMESEVPIYVQLRNQIVKGIGKGELKAQEKLPTVRQLAAEAGVNTMTVNKAYQILKAEGYIKIDRRHGAVVADVVDMDLQFREKLEAELELLSAEASITGMEKAEFLKLCDGIYSKMKVCRQY</sequence>
<dbReference type="SMART" id="SM00345">
    <property type="entry name" value="HTH_GNTR"/>
    <property type="match status" value="1"/>
</dbReference>
<evidence type="ECO:0000259" key="4">
    <source>
        <dbReference type="PROSITE" id="PS50949"/>
    </source>
</evidence>
<feature type="domain" description="HTH gntR-type" evidence="4">
    <location>
        <begin position="11"/>
        <end position="79"/>
    </location>
</feature>
<evidence type="ECO:0000256" key="3">
    <source>
        <dbReference type="ARBA" id="ARBA00023163"/>
    </source>
</evidence>
<accession>A0ABV1H5M0</accession>
<dbReference type="PRINTS" id="PR00035">
    <property type="entry name" value="HTHGNTR"/>
</dbReference>
<keyword evidence="6" id="KW-1185">Reference proteome</keyword>
<dbReference type="Pfam" id="PF00392">
    <property type="entry name" value="GntR"/>
    <property type="match status" value="1"/>
</dbReference>
<dbReference type="Proteomes" id="UP001546774">
    <property type="component" value="Unassembled WGS sequence"/>
</dbReference>
<dbReference type="InterPro" id="IPR000524">
    <property type="entry name" value="Tscrpt_reg_HTH_GntR"/>
</dbReference>
<dbReference type="PROSITE" id="PS50949">
    <property type="entry name" value="HTH_GNTR"/>
    <property type="match status" value="1"/>
</dbReference>
<name>A0ABV1H5M0_9FIRM</name>
<keyword evidence="1" id="KW-0805">Transcription regulation</keyword>
<evidence type="ECO:0000256" key="1">
    <source>
        <dbReference type="ARBA" id="ARBA00023015"/>
    </source>
</evidence>
<evidence type="ECO:0000256" key="2">
    <source>
        <dbReference type="ARBA" id="ARBA00023125"/>
    </source>
</evidence>
<dbReference type="PANTHER" id="PTHR38445">
    <property type="entry name" value="HTH-TYPE TRANSCRIPTIONAL REPRESSOR YTRA"/>
    <property type="match status" value="1"/>
</dbReference>
<protein>
    <submittedName>
        <fullName evidence="5">GntR family transcriptional regulator</fullName>
    </submittedName>
</protein>
<evidence type="ECO:0000313" key="5">
    <source>
        <dbReference type="EMBL" id="MEQ2554770.1"/>
    </source>
</evidence>
<dbReference type="CDD" id="cd07377">
    <property type="entry name" value="WHTH_GntR"/>
    <property type="match status" value="1"/>
</dbReference>
<dbReference type="InterPro" id="IPR036390">
    <property type="entry name" value="WH_DNA-bd_sf"/>
</dbReference>